<proteinExistence type="predicted"/>
<dbReference type="InterPro" id="IPR016181">
    <property type="entry name" value="Acyl_CoA_acyltransferase"/>
</dbReference>
<dbReference type="InterPro" id="IPR050832">
    <property type="entry name" value="Bact_Acetyltransf"/>
</dbReference>
<dbReference type="NCBIfam" id="TIGR01575">
    <property type="entry name" value="rimI"/>
    <property type="match status" value="1"/>
</dbReference>
<reference evidence="4 5" key="1">
    <citation type="submission" date="2016-10" db="EMBL/GenBank/DDBJ databases">
        <authorList>
            <person name="de Groot N.N."/>
        </authorList>
    </citation>
    <scope>NUCLEOTIDE SEQUENCE [LARGE SCALE GENOMIC DNA]</scope>
    <source>
        <strain evidence="4 5">BH539</strain>
    </source>
</reference>
<evidence type="ECO:0000256" key="1">
    <source>
        <dbReference type="ARBA" id="ARBA00022679"/>
    </source>
</evidence>
<dbReference type="InterPro" id="IPR000182">
    <property type="entry name" value="GNAT_dom"/>
</dbReference>
<feature type="domain" description="N-acetyltransferase" evidence="3">
    <location>
        <begin position="3"/>
        <end position="150"/>
    </location>
</feature>
<dbReference type="STRING" id="284577.SAMN05216571_101446"/>
<evidence type="ECO:0000259" key="3">
    <source>
        <dbReference type="PROSITE" id="PS51186"/>
    </source>
</evidence>
<organism evidence="4 5">
    <name type="scientific">Onishia taeanensis</name>
    <dbReference type="NCBI Taxonomy" id="284577"/>
    <lineage>
        <taxon>Bacteria</taxon>
        <taxon>Pseudomonadati</taxon>
        <taxon>Pseudomonadota</taxon>
        <taxon>Gammaproteobacteria</taxon>
        <taxon>Oceanospirillales</taxon>
        <taxon>Halomonadaceae</taxon>
        <taxon>Onishia</taxon>
    </lineage>
</organism>
<keyword evidence="5" id="KW-1185">Reference proteome</keyword>
<dbReference type="Pfam" id="PF00583">
    <property type="entry name" value="Acetyltransf_1"/>
    <property type="match status" value="1"/>
</dbReference>
<dbReference type="PROSITE" id="PS51186">
    <property type="entry name" value="GNAT"/>
    <property type="match status" value="1"/>
</dbReference>
<dbReference type="PANTHER" id="PTHR43877">
    <property type="entry name" value="AMINOALKYLPHOSPHONATE N-ACETYLTRANSFERASE-RELATED-RELATED"/>
    <property type="match status" value="1"/>
</dbReference>
<gene>
    <name evidence="4" type="ORF">SAMN05216571_101446</name>
</gene>
<keyword evidence="1 4" id="KW-0808">Transferase</keyword>
<dbReference type="Gene3D" id="3.40.630.30">
    <property type="match status" value="1"/>
</dbReference>
<name>A0A1G7NH83_9GAMM</name>
<accession>A0A1G7NH83</accession>
<dbReference type="EMBL" id="FNCI01000001">
    <property type="protein sequence ID" value="SDF73455.1"/>
    <property type="molecule type" value="Genomic_DNA"/>
</dbReference>
<protein>
    <submittedName>
        <fullName evidence="4">Ribosomal-protein-alanine acetyltransferase</fullName>
    </submittedName>
</protein>
<evidence type="ECO:0000313" key="4">
    <source>
        <dbReference type="EMBL" id="SDF73455.1"/>
    </source>
</evidence>
<keyword evidence="2" id="KW-0012">Acyltransferase</keyword>
<evidence type="ECO:0000313" key="5">
    <source>
        <dbReference type="Proteomes" id="UP000198641"/>
    </source>
</evidence>
<dbReference type="RefSeq" id="WP_092522621.1">
    <property type="nucleotide sequence ID" value="NZ_FNCI01000001.1"/>
</dbReference>
<dbReference type="OrthoDB" id="27442at2"/>
<dbReference type="GO" id="GO:0008080">
    <property type="term" value="F:N-acetyltransferase activity"/>
    <property type="evidence" value="ECO:0007669"/>
    <property type="project" value="InterPro"/>
</dbReference>
<dbReference type="AlphaFoldDB" id="A0A1G7NH83"/>
<dbReference type="SUPFAM" id="SSF55729">
    <property type="entry name" value="Acyl-CoA N-acyltransferases (Nat)"/>
    <property type="match status" value="1"/>
</dbReference>
<evidence type="ECO:0000256" key="2">
    <source>
        <dbReference type="ARBA" id="ARBA00023315"/>
    </source>
</evidence>
<dbReference type="CDD" id="cd04301">
    <property type="entry name" value="NAT_SF"/>
    <property type="match status" value="1"/>
</dbReference>
<dbReference type="Proteomes" id="UP000198641">
    <property type="component" value="Unassembled WGS sequence"/>
</dbReference>
<sequence length="160" mass="18226">MTALLRSAQPGDLAALCQLEQLCFTTDHFNRRQLWHLLNRAHAITWVAEDEARQLVGYATLLLRRNSLAARLYSFCVHPEVQGQGVGRRLLSTLESEARDRGCESLTLEVRADNRRARALYRRMGFGLRRWLDDYYADGCAAWQMEKSLLASDTGQVVNA</sequence>
<dbReference type="InterPro" id="IPR006464">
    <property type="entry name" value="AcTrfase_RimI/Ard1"/>
</dbReference>